<dbReference type="Gene3D" id="2.40.50.140">
    <property type="entry name" value="Nucleic acid-binding proteins"/>
    <property type="match status" value="1"/>
</dbReference>
<dbReference type="PANTHER" id="PTHR10724">
    <property type="entry name" value="30S RIBOSOMAL PROTEIN S1"/>
    <property type="match status" value="1"/>
</dbReference>
<comment type="function">
    <text evidence="1">Binds mRNA; thus facilitating recognition of the initiation point. It is needed to translate mRNA with a short Shine-Dalgarno (SD) purine-rich sequence.</text>
</comment>
<reference evidence="5" key="2">
    <citation type="submission" date="2015-04" db="EMBL/GenBank/DDBJ databases">
        <title>A butyrogenic pathway from the amino acid lysine in a human gut commensal.</title>
        <authorList>
            <person name="de Vos W.M."/>
            <person name="Bui N.T.P."/>
            <person name="Plugge C.M."/>
            <person name="Ritari J."/>
        </authorList>
    </citation>
    <scope>NUCLEOTIDE SEQUENCE [LARGE SCALE GENOMIC DNA]</scope>
    <source>
        <strain evidence="5">AF211</strain>
    </source>
</reference>
<evidence type="ECO:0000259" key="3">
    <source>
        <dbReference type="PROSITE" id="PS50126"/>
    </source>
</evidence>
<dbReference type="GO" id="GO:0006412">
    <property type="term" value="P:translation"/>
    <property type="evidence" value="ECO:0007669"/>
    <property type="project" value="TreeGrafter"/>
</dbReference>
<sequence>MEFGVGSIVEGKVTGITKFGAFVSLPGGRSGLVHISEIAYSYVNDVKDHLTEGQEVKVKVIGIDENNRINLSIKKAMDPPPRPPRPAGGQSGFAPRPSGPRQGGYAPRQGGGRSGGFSRQPSEPESFEERLKHFMQASDSKLSEMKYTEKRSSRRGGRK</sequence>
<dbReference type="InterPro" id="IPR012340">
    <property type="entry name" value="NA-bd_OB-fold"/>
</dbReference>
<dbReference type="SMART" id="SM00316">
    <property type="entry name" value="S1"/>
    <property type="match status" value="1"/>
</dbReference>
<name>A0A0S2W0P3_9FIRM</name>
<dbReference type="AlphaFoldDB" id="A0A0S2W0P3"/>
<dbReference type="GO" id="GO:0003735">
    <property type="term" value="F:structural constituent of ribosome"/>
    <property type="evidence" value="ECO:0007669"/>
    <property type="project" value="TreeGrafter"/>
</dbReference>
<feature type="domain" description="S1 motif" evidence="3">
    <location>
        <begin position="6"/>
        <end position="74"/>
    </location>
</feature>
<dbReference type="Proteomes" id="UP000064844">
    <property type="component" value="Chromosome"/>
</dbReference>
<dbReference type="STRING" id="1297617.IB211_00420"/>
<dbReference type="eggNOG" id="COG1098">
    <property type="taxonomic scope" value="Bacteria"/>
</dbReference>
<evidence type="ECO:0000313" key="4">
    <source>
        <dbReference type="EMBL" id="ALP92815.1"/>
    </source>
</evidence>
<organism evidence="4 5">
    <name type="scientific">Intestinimonas butyriciproducens</name>
    <dbReference type="NCBI Taxonomy" id="1297617"/>
    <lineage>
        <taxon>Bacteria</taxon>
        <taxon>Bacillati</taxon>
        <taxon>Bacillota</taxon>
        <taxon>Clostridia</taxon>
        <taxon>Eubacteriales</taxon>
        <taxon>Intestinimonas</taxon>
    </lineage>
</organism>
<feature type="region of interest" description="Disordered" evidence="2">
    <location>
        <begin position="69"/>
        <end position="159"/>
    </location>
</feature>
<evidence type="ECO:0000256" key="2">
    <source>
        <dbReference type="SAM" id="MobiDB-lite"/>
    </source>
</evidence>
<dbReference type="RefSeq" id="WP_058116937.1">
    <property type="nucleotide sequence ID" value="NZ_CAMREZ010000006.1"/>
</dbReference>
<dbReference type="SUPFAM" id="SSF50249">
    <property type="entry name" value="Nucleic acid-binding proteins"/>
    <property type="match status" value="1"/>
</dbReference>
<keyword evidence="5" id="KW-1185">Reference proteome</keyword>
<dbReference type="FunFam" id="2.40.50.140:FF:000103">
    <property type="entry name" value="protein RRP5 homolog"/>
    <property type="match status" value="1"/>
</dbReference>
<reference evidence="4 5" key="1">
    <citation type="journal article" date="2015" name="Nat. Commun.">
        <title>Production of butyrate from lysine and the Amadori product fructoselysine by a human gut commensal.</title>
        <authorList>
            <person name="Bui T.P."/>
            <person name="Ritari J."/>
            <person name="Boeren S."/>
            <person name="de Waard P."/>
            <person name="Plugge C.M."/>
            <person name="de Vos W.M."/>
        </authorList>
    </citation>
    <scope>NUCLEOTIDE SEQUENCE [LARGE SCALE GENOMIC DNA]</scope>
    <source>
        <strain evidence="4 5">AF211</strain>
    </source>
</reference>
<accession>A0A0S2W0P3</accession>
<dbReference type="GO" id="GO:0003729">
    <property type="term" value="F:mRNA binding"/>
    <property type="evidence" value="ECO:0007669"/>
    <property type="project" value="TreeGrafter"/>
</dbReference>
<dbReference type="EMBL" id="CP011307">
    <property type="protein sequence ID" value="ALP92815.1"/>
    <property type="molecule type" value="Genomic_DNA"/>
</dbReference>
<dbReference type="CDD" id="cd05692">
    <property type="entry name" value="S1_RPS1_repeat_hs4"/>
    <property type="match status" value="1"/>
</dbReference>
<dbReference type="InterPro" id="IPR003029">
    <property type="entry name" value="S1_domain"/>
</dbReference>
<evidence type="ECO:0000313" key="5">
    <source>
        <dbReference type="Proteomes" id="UP000064844"/>
    </source>
</evidence>
<gene>
    <name evidence="4" type="ORF">IB211_00420</name>
</gene>
<dbReference type="PATRIC" id="fig|1297617.4.peg.426"/>
<dbReference type="Pfam" id="PF00575">
    <property type="entry name" value="S1"/>
    <property type="match status" value="1"/>
</dbReference>
<dbReference type="KEGG" id="ibu:IB211_00420"/>
<dbReference type="PROSITE" id="PS50126">
    <property type="entry name" value="S1"/>
    <property type="match status" value="1"/>
</dbReference>
<proteinExistence type="predicted"/>
<feature type="compositionally biased region" description="Low complexity" evidence="2">
    <location>
        <begin position="99"/>
        <end position="108"/>
    </location>
</feature>
<dbReference type="InterPro" id="IPR050437">
    <property type="entry name" value="Ribos_protein_bS1-like"/>
</dbReference>
<evidence type="ECO:0000256" key="1">
    <source>
        <dbReference type="ARBA" id="ARBA00025604"/>
    </source>
</evidence>
<protein>
    <submittedName>
        <fullName evidence="4">RNA binding protein</fullName>
    </submittedName>
</protein>
<feature type="compositionally biased region" description="Basic and acidic residues" evidence="2">
    <location>
        <begin position="141"/>
        <end position="151"/>
    </location>
</feature>